<dbReference type="Proteomes" id="UP001168821">
    <property type="component" value="Unassembled WGS sequence"/>
</dbReference>
<name>A0AA38MHK3_9CUCU</name>
<evidence type="ECO:0000313" key="1">
    <source>
        <dbReference type="EMBL" id="KAJ3657485.1"/>
    </source>
</evidence>
<organism evidence="1 2">
    <name type="scientific">Zophobas morio</name>
    <dbReference type="NCBI Taxonomy" id="2755281"/>
    <lineage>
        <taxon>Eukaryota</taxon>
        <taxon>Metazoa</taxon>
        <taxon>Ecdysozoa</taxon>
        <taxon>Arthropoda</taxon>
        <taxon>Hexapoda</taxon>
        <taxon>Insecta</taxon>
        <taxon>Pterygota</taxon>
        <taxon>Neoptera</taxon>
        <taxon>Endopterygota</taxon>
        <taxon>Coleoptera</taxon>
        <taxon>Polyphaga</taxon>
        <taxon>Cucujiformia</taxon>
        <taxon>Tenebrionidae</taxon>
        <taxon>Zophobas</taxon>
    </lineage>
</organism>
<accession>A0AA38MHK3</accession>
<keyword evidence="2" id="KW-1185">Reference proteome</keyword>
<protein>
    <submittedName>
        <fullName evidence="1">Uncharacterized protein</fullName>
    </submittedName>
</protein>
<dbReference type="AlphaFoldDB" id="A0AA38MHK3"/>
<evidence type="ECO:0000313" key="2">
    <source>
        <dbReference type="Proteomes" id="UP001168821"/>
    </source>
</evidence>
<gene>
    <name evidence="1" type="ORF">Zmor_009283</name>
</gene>
<comment type="caution">
    <text evidence="1">The sequence shown here is derived from an EMBL/GenBank/DDBJ whole genome shotgun (WGS) entry which is preliminary data.</text>
</comment>
<sequence length="171" mass="19421">MKPENSLKIAKQVRTVCTNLVKKSPPVATIEHGKLMDVFSVGVKTSEIQLLISIEGISRRIHFKRPTKIVSRQTDYIIPHQKPSLQHGESWENATEPPQAFRKLTLTFRTPLKVIRTAADVSSFKCFGDFYFLFAGFLSPICSVEYKPQLRFLHSYINSGSCQRSECSQSQ</sequence>
<dbReference type="EMBL" id="JALNTZ010000003">
    <property type="protein sequence ID" value="KAJ3657485.1"/>
    <property type="molecule type" value="Genomic_DNA"/>
</dbReference>
<proteinExistence type="predicted"/>
<reference evidence="1" key="1">
    <citation type="journal article" date="2023" name="G3 (Bethesda)">
        <title>Whole genome assemblies of Zophobas morio and Tenebrio molitor.</title>
        <authorList>
            <person name="Kaur S."/>
            <person name="Stinson S.A."/>
            <person name="diCenzo G.C."/>
        </authorList>
    </citation>
    <scope>NUCLEOTIDE SEQUENCE</scope>
    <source>
        <strain evidence="1">QUZm001</strain>
    </source>
</reference>